<evidence type="ECO:0000313" key="2">
    <source>
        <dbReference type="EMBL" id="KIJ45298.1"/>
    </source>
</evidence>
<accession>A0A0C9UQV4</accession>
<reference evidence="2 3" key="1">
    <citation type="submission" date="2014-06" db="EMBL/GenBank/DDBJ databases">
        <title>Evolutionary Origins and Diversification of the Mycorrhizal Mutualists.</title>
        <authorList>
            <consortium name="DOE Joint Genome Institute"/>
            <consortium name="Mycorrhizal Genomics Consortium"/>
            <person name="Kohler A."/>
            <person name="Kuo A."/>
            <person name="Nagy L.G."/>
            <person name="Floudas D."/>
            <person name="Copeland A."/>
            <person name="Barry K.W."/>
            <person name="Cichocki N."/>
            <person name="Veneault-Fourrey C."/>
            <person name="LaButti K."/>
            <person name="Lindquist E.A."/>
            <person name="Lipzen A."/>
            <person name="Lundell T."/>
            <person name="Morin E."/>
            <person name="Murat C."/>
            <person name="Riley R."/>
            <person name="Ohm R."/>
            <person name="Sun H."/>
            <person name="Tunlid A."/>
            <person name="Henrissat B."/>
            <person name="Grigoriev I.V."/>
            <person name="Hibbett D.S."/>
            <person name="Martin F."/>
        </authorList>
    </citation>
    <scope>NUCLEOTIDE SEQUENCE [LARGE SCALE GENOMIC DNA]</scope>
    <source>
        <strain evidence="2 3">SS14</strain>
    </source>
</reference>
<keyword evidence="3" id="KW-1185">Reference proteome</keyword>
<dbReference type="Proteomes" id="UP000054279">
    <property type="component" value="Unassembled WGS sequence"/>
</dbReference>
<sequence>MNNDWSVMDSLNEIDPYKDFGAYLRHSLATSTKSGSVFDNSVRTSPFPASPSGGHQNNESFFPSLEVESSEEDGVQDLDINIDAETVEENIPAIISHLLPDSTNTSIIQSQQEAEMAGKDVNNKNININSPQLQEHTSHPIPQAPIRYSRLSKRQLPPHSYDLVNKHLRPFSNDPNGAHQCIYPIRNNSICRRSFSLKSEAKDHFAEDHFKKNTKFECHCWLVFQCLL</sequence>
<dbReference type="EMBL" id="KN837113">
    <property type="protein sequence ID" value="KIJ45298.1"/>
    <property type="molecule type" value="Genomic_DNA"/>
</dbReference>
<protein>
    <submittedName>
        <fullName evidence="2">Uncharacterized protein</fullName>
    </submittedName>
</protein>
<gene>
    <name evidence="2" type="ORF">M422DRAFT_30147</name>
</gene>
<proteinExistence type="predicted"/>
<feature type="compositionally biased region" description="Polar residues" evidence="1">
    <location>
        <begin position="35"/>
        <end position="44"/>
    </location>
</feature>
<evidence type="ECO:0000256" key="1">
    <source>
        <dbReference type="SAM" id="MobiDB-lite"/>
    </source>
</evidence>
<feature type="region of interest" description="Disordered" evidence="1">
    <location>
        <begin position="35"/>
        <end position="73"/>
    </location>
</feature>
<dbReference type="AlphaFoldDB" id="A0A0C9UQV4"/>
<dbReference type="HOGENOM" id="CLU_1278342_0_0_1"/>
<name>A0A0C9UQV4_SPHS4</name>
<organism evidence="2 3">
    <name type="scientific">Sphaerobolus stellatus (strain SS14)</name>
    <dbReference type="NCBI Taxonomy" id="990650"/>
    <lineage>
        <taxon>Eukaryota</taxon>
        <taxon>Fungi</taxon>
        <taxon>Dikarya</taxon>
        <taxon>Basidiomycota</taxon>
        <taxon>Agaricomycotina</taxon>
        <taxon>Agaricomycetes</taxon>
        <taxon>Phallomycetidae</taxon>
        <taxon>Geastrales</taxon>
        <taxon>Sphaerobolaceae</taxon>
        <taxon>Sphaerobolus</taxon>
    </lineage>
</organism>
<evidence type="ECO:0000313" key="3">
    <source>
        <dbReference type="Proteomes" id="UP000054279"/>
    </source>
</evidence>